<evidence type="ECO:0000259" key="5">
    <source>
        <dbReference type="Pfam" id="PF14374"/>
    </source>
</evidence>
<dbReference type="Proteomes" id="UP000321518">
    <property type="component" value="Unassembled WGS sequence"/>
</dbReference>
<evidence type="ECO:0000313" key="7">
    <source>
        <dbReference type="Proteomes" id="UP000321518"/>
    </source>
</evidence>
<dbReference type="GO" id="GO:1990904">
    <property type="term" value="C:ribonucleoprotein complex"/>
    <property type="evidence" value="ECO:0007669"/>
    <property type="project" value="UniProtKB-KW"/>
</dbReference>
<gene>
    <name evidence="6" type="ORF">Rt10032_c10g4331</name>
</gene>
<feature type="region of interest" description="Disordered" evidence="4">
    <location>
        <begin position="350"/>
        <end position="377"/>
    </location>
</feature>
<dbReference type="Gene3D" id="3.40.1370.10">
    <property type="match status" value="1"/>
</dbReference>
<sequence>MASRPVVQRFLPVTRASGGWEESQGTSAVFTAPIRSDVVAQIHKSVAKNRRQAYAVAENAGHQTSAESWGTGRAVARIPRVGGGGTHRSGQAAFGNMCRGGRMFAPTKIWRKWHVKVAVNQRRFATVSAVAATALPSLVLARGHRIEGVAEIPLVVADNVESIKKTKEAVAALQTLQAHADVAKVISSKKVRAGRGKSRNRRYRQRRGPLVVYNEDNGIVKAFRNIPGVETANVRSLNLLQLAPGGHLGRFVIWTAGAFAKLDEVYGTYEQGSALKSGYTLPINKVTNTDISAVINSAEVQAVVREAGPSRTKKTSGQKKNPLKNAAVLARLNPYAASAKRIAAAAEKRAAAGGKKQGHAQKQVKASKGFKETLLSA</sequence>
<evidence type="ECO:0000313" key="6">
    <source>
        <dbReference type="EMBL" id="GEM10314.1"/>
    </source>
</evidence>
<dbReference type="InterPro" id="IPR025755">
    <property type="entry name" value="Ribos_uL4_C_dom"/>
</dbReference>
<feature type="domain" description="Large ribosomal subunit protein uL4 C-terminal" evidence="5">
    <location>
        <begin position="277"/>
        <end position="351"/>
    </location>
</feature>
<dbReference type="OrthoDB" id="10259785at2759"/>
<organism evidence="6 7">
    <name type="scientific">Rhodotorula toruloides</name>
    <name type="common">Yeast</name>
    <name type="synonym">Rhodosporidium toruloides</name>
    <dbReference type="NCBI Taxonomy" id="5286"/>
    <lineage>
        <taxon>Eukaryota</taxon>
        <taxon>Fungi</taxon>
        <taxon>Dikarya</taxon>
        <taxon>Basidiomycota</taxon>
        <taxon>Pucciniomycotina</taxon>
        <taxon>Microbotryomycetes</taxon>
        <taxon>Sporidiobolales</taxon>
        <taxon>Sporidiobolaceae</taxon>
        <taxon>Rhodotorula</taxon>
    </lineage>
</organism>
<dbReference type="SUPFAM" id="SSF52166">
    <property type="entry name" value="Ribosomal protein L4"/>
    <property type="match status" value="1"/>
</dbReference>
<evidence type="ECO:0000256" key="2">
    <source>
        <dbReference type="ARBA" id="ARBA00022980"/>
    </source>
</evidence>
<dbReference type="GO" id="GO:0005840">
    <property type="term" value="C:ribosome"/>
    <property type="evidence" value="ECO:0007669"/>
    <property type="project" value="UniProtKB-KW"/>
</dbReference>
<dbReference type="Pfam" id="PF14374">
    <property type="entry name" value="Ribos_L4_asso_C"/>
    <property type="match status" value="1"/>
</dbReference>
<dbReference type="InterPro" id="IPR002136">
    <property type="entry name" value="Ribosomal_uL4"/>
</dbReference>
<evidence type="ECO:0000256" key="1">
    <source>
        <dbReference type="ARBA" id="ARBA00010528"/>
    </source>
</evidence>
<dbReference type="EMBL" id="BJWK01000010">
    <property type="protein sequence ID" value="GEM10314.1"/>
    <property type="molecule type" value="Genomic_DNA"/>
</dbReference>
<dbReference type="Pfam" id="PF00573">
    <property type="entry name" value="Ribosomal_L4"/>
    <property type="match status" value="1"/>
</dbReference>
<protein>
    <submittedName>
        <fullName evidence="6">60S ribosomal protein l2</fullName>
    </submittedName>
</protein>
<comment type="similarity">
    <text evidence="1">Belongs to the universal ribosomal protein uL4 family.</text>
</comment>
<proteinExistence type="inferred from homology"/>
<dbReference type="PANTHER" id="PTHR19431">
    <property type="entry name" value="60S RIBOSOMAL PROTEIN L4"/>
    <property type="match status" value="1"/>
</dbReference>
<dbReference type="GO" id="GO:0006412">
    <property type="term" value="P:translation"/>
    <property type="evidence" value="ECO:0007669"/>
    <property type="project" value="InterPro"/>
</dbReference>
<reference evidence="6 7" key="1">
    <citation type="submission" date="2019-07" db="EMBL/GenBank/DDBJ databases">
        <title>Rhodotorula toruloides NBRC10032 genome sequencing.</title>
        <authorList>
            <person name="Shida Y."/>
            <person name="Takaku H."/>
            <person name="Ogasawara W."/>
            <person name="Mori K."/>
        </authorList>
    </citation>
    <scope>NUCLEOTIDE SEQUENCE [LARGE SCALE GENOMIC DNA]</scope>
    <source>
        <strain evidence="6 7">NBRC10032</strain>
    </source>
</reference>
<dbReference type="FunFam" id="3.40.1370.10:FF:000002">
    <property type="entry name" value="60S ribosomal protein L4"/>
    <property type="match status" value="1"/>
</dbReference>
<accession>A0A511KLF9</accession>
<keyword evidence="2 6" id="KW-0689">Ribosomal protein</keyword>
<dbReference type="AlphaFoldDB" id="A0A511KLF9"/>
<evidence type="ECO:0000256" key="4">
    <source>
        <dbReference type="SAM" id="MobiDB-lite"/>
    </source>
</evidence>
<evidence type="ECO:0000256" key="3">
    <source>
        <dbReference type="ARBA" id="ARBA00023274"/>
    </source>
</evidence>
<dbReference type="InterPro" id="IPR045240">
    <property type="entry name" value="Ribosomal_uL4_euk/arch"/>
</dbReference>
<name>A0A511KLF9_RHOTO</name>
<dbReference type="InterPro" id="IPR023574">
    <property type="entry name" value="Ribosomal_uL4_dom_sf"/>
</dbReference>
<comment type="caution">
    <text evidence="6">The sequence shown here is derived from an EMBL/GenBank/DDBJ whole genome shotgun (WGS) entry which is preliminary data.</text>
</comment>
<keyword evidence="3" id="KW-0687">Ribonucleoprotein</keyword>
<dbReference type="GO" id="GO:0003735">
    <property type="term" value="F:structural constituent of ribosome"/>
    <property type="evidence" value="ECO:0007669"/>
    <property type="project" value="InterPro"/>
</dbReference>